<dbReference type="Gene3D" id="2.170.140.10">
    <property type="entry name" value="Chitin binding domain"/>
    <property type="match status" value="1"/>
</dbReference>
<dbReference type="Pfam" id="PF01607">
    <property type="entry name" value="CBM_14"/>
    <property type="match status" value="1"/>
</dbReference>
<evidence type="ECO:0000256" key="6">
    <source>
        <dbReference type="SAM" id="SignalP"/>
    </source>
</evidence>
<proteinExistence type="predicted"/>
<dbReference type="GO" id="GO:0005576">
    <property type="term" value="C:extracellular region"/>
    <property type="evidence" value="ECO:0007669"/>
    <property type="project" value="InterPro"/>
</dbReference>
<feature type="domain" description="Chitin-binding type-2" evidence="7">
    <location>
        <begin position="29"/>
        <end position="88"/>
    </location>
</feature>
<evidence type="ECO:0000313" key="8">
    <source>
        <dbReference type="EMBL" id="KAG5683043.1"/>
    </source>
</evidence>
<dbReference type="InterPro" id="IPR002557">
    <property type="entry name" value="Chitin-bd_dom"/>
</dbReference>
<sequence length="102" mass="12219">MSLKVSLLILQFFAIVFASPQIYYREHRQMGCPEFNQYETVHLPHPYDCHKYLTCLSKSVMEQSCPGDLHWNIEKNSCDYPHNVKCDDTIYFNRQIRRSRFP</sequence>
<name>A0A9J6CN42_POLVA</name>
<dbReference type="PANTHER" id="PTHR23301:SF0">
    <property type="entry name" value="CHITIN-BINDING TYPE-2 DOMAIN-CONTAINING PROTEIN-RELATED"/>
    <property type="match status" value="1"/>
</dbReference>
<evidence type="ECO:0000256" key="1">
    <source>
        <dbReference type="ARBA" id="ARBA00022669"/>
    </source>
</evidence>
<dbReference type="SMART" id="SM00494">
    <property type="entry name" value="ChtBD2"/>
    <property type="match status" value="1"/>
</dbReference>
<keyword evidence="4" id="KW-1015">Disulfide bond</keyword>
<keyword evidence="1" id="KW-0147">Chitin-binding</keyword>
<evidence type="ECO:0000256" key="5">
    <source>
        <dbReference type="ARBA" id="ARBA00023180"/>
    </source>
</evidence>
<keyword evidence="3" id="KW-0677">Repeat</keyword>
<gene>
    <name evidence="8" type="ORF">PVAND_012350</name>
</gene>
<evidence type="ECO:0000259" key="7">
    <source>
        <dbReference type="PROSITE" id="PS50940"/>
    </source>
</evidence>
<protein>
    <recommendedName>
        <fullName evidence="7">Chitin-binding type-2 domain-containing protein</fullName>
    </recommendedName>
</protein>
<feature type="chain" id="PRO_5039937454" description="Chitin-binding type-2 domain-containing protein" evidence="6">
    <location>
        <begin position="19"/>
        <end position="102"/>
    </location>
</feature>
<feature type="signal peptide" evidence="6">
    <location>
        <begin position="1"/>
        <end position="18"/>
    </location>
</feature>
<evidence type="ECO:0000256" key="2">
    <source>
        <dbReference type="ARBA" id="ARBA00022729"/>
    </source>
</evidence>
<keyword evidence="5" id="KW-0325">Glycoprotein</keyword>
<reference evidence="8" key="1">
    <citation type="submission" date="2021-03" db="EMBL/GenBank/DDBJ databases">
        <title>Chromosome level genome of the anhydrobiotic midge Polypedilum vanderplanki.</title>
        <authorList>
            <person name="Yoshida Y."/>
            <person name="Kikawada T."/>
            <person name="Gusev O."/>
        </authorList>
    </citation>
    <scope>NUCLEOTIDE SEQUENCE</scope>
    <source>
        <strain evidence="8">NIAS01</strain>
        <tissue evidence="8">Whole body or cell culture</tissue>
    </source>
</reference>
<keyword evidence="9" id="KW-1185">Reference proteome</keyword>
<keyword evidence="2 6" id="KW-0732">Signal</keyword>
<dbReference type="AlphaFoldDB" id="A0A9J6CN42"/>
<dbReference type="InterPro" id="IPR051940">
    <property type="entry name" value="Chitin_bind-dev_reg"/>
</dbReference>
<evidence type="ECO:0000256" key="4">
    <source>
        <dbReference type="ARBA" id="ARBA00023157"/>
    </source>
</evidence>
<dbReference type="PANTHER" id="PTHR23301">
    <property type="entry name" value="CHITIN BINDING PERITROPHIN-A"/>
    <property type="match status" value="1"/>
</dbReference>
<evidence type="ECO:0000313" key="9">
    <source>
        <dbReference type="Proteomes" id="UP001107558"/>
    </source>
</evidence>
<accession>A0A9J6CN42</accession>
<dbReference type="GO" id="GO:0008061">
    <property type="term" value="F:chitin binding"/>
    <property type="evidence" value="ECO:0007669"/>
    <property type="project" value="UniProtKB-KW"/>
</dbReference>
<dbReference type="SUPFAM" id="SSF57625">
    <property type="entry name" value="Invertebrate chitin-binding proteins"/>
    <property type="match status" value="1"/>
</dbReference>
<dbReference type="InterPro" id="IPR036508">
    <property type="entry name" value="Chitin-bd_dom_sf"/>
</dbReference>
<evidence type="ECO:0000256" key="3">
    <source>
        <dbReference type="ARBA" id="ARBA00022737"/>
    </source>
</evidence>
<dbReference type="OrthoDB" id="7791461at2759"/>
<dbReference type="Proteomes" id="UP001107558">
    <property type="component" value="Chromosome 1"/>
</dbReference>
<organism evidence="8 9">
    <name type="scientific">Polypedilum vanderplanki</name>
    <name type="common">Sleeping chironomid midge</name>
    <dbReference type="NCBI Taxonomy" id="319348"/>
    <lineage>
        <taxon>Eukaryota</taxon>
        <taxon>Metazoa</taxon>
        <taxon>Ecdysozoa</taxon>
        <taxon>Arthropoda</taxon>
        <taxon>Hexapoda</taxon>
        <taxon>Insecta</taxon>
        <taxon>Pterygota</taxon>
        <taxon>Neoptera</taxon>
        <taxon>Endopterygota</taxon>
        <taxon>Diptera</taxon>
        <taxon>Nematocera</taxon>
        <taxon>Chironomoidea</taxon>
        <taxon>Chironomidae</taxon>
        <taxon>Chironominae</taxon>
        <taxon>Polypedilum</taxon>
        <taxon>Polypedilum</taxon>
    </lineage>
</organism>
<dbReference type="EMBL" id="JADBJN010000001">
    <property type="protein sequence ID" value="KAG5683043.1"/>
    <property type="molecule type" value="Genomic_DNA"/>
</dbReference>
<comment type="caution">
    <text evidence="8">The sequence shown here is derived from an EMBL/GenBank/DDBJ whole genome shotgun (WGS) entry which is preliminary data.</text>
</comment>
<dbReference type="PROSITE" id="PS50940">
    <property type="entry name" value="CHIT_BIND_II"/>
    <property type="match status" value="1"/>
</dbReference>